<dbReference type="NCBIfam" id="TIGR01646">
    <property type="entry name" value="vgr_GE"/>
    <property type="match status" value="1"/>
</dbReference>
<dbReference type="SUPFAM" id="SSF69279">
    <property type="entry name" value="Phage tail proteins"/>
    <property type="match status" value="2"/>
</dbReference>
<feature type="domain" description="Gp5/Type VI secretion system Vgr protein OB-fold" evidence="2">
    <location>
        <begin position="424"/>
        <end position="497"/>
    </location>
</feature>
<dbReference type="EMBL" id="CP016171">
    <property type="protein sequence ID" value="ANN73673.1"/>
    <property type="molecule type" value="Genomic_DNA"/>
</dbReference>
<dbReference type="Gene3D" id="4.10.220.110">
    <property type="match status" value="1"/>
</dbReference>
<dbReference type="EMBL" id="CP016170">
    <property type="protein sequence ID" value="ANN68532.1"/>
    <property type="molecule type" value="Genomic_DNA"/>
</dbReference>
<name>A0A193FL91_9BORD</name>
<comment type="similarity">
    <text evidence="1">Belongs to the VgrG protein family.</text>
</comment>
<proteinExistence type="inferred from homology"/>
<dbReference type="SUPFAM" id="SSF69255">
    <property type="entry name" value="gp5 N-terminal domain-like"/>
    <property type="match status" value="1"/>
</dbReference>
<dbReference type="NCBIfam" id="TIGR03361">
    <property type="entry name" value="VI_Rhs_Vgr"/>
    <property type="match status" value="1"/>
</dbReference>
<evidence type="ECO:0000313" key="6">
    <source>
        <dbReference type="Proteomes" id="UP000092213"/>
    </source>
</evidence>
<evidence type="ECO:0000313" key="4">
    <source>
        <dbReference type="EMBL" id="ANN73673.1"/>
    </source>
</evidence>
<protein>
    <recommendedName>
        <fullName evidence="2">Gp5/Type VI secretion system Vgr protein OB-fold domain-containing protein</fullName>
    </recommendedName>
</protein>
<sequence length="819" mass="87960">MATGVYDYTFRCDTLEGLLHGPAGAPGRVVVTHWSGVEAVSRPYRFEITFAVGHAALPLEKLLDRAATLTAKMPGGGARQWHGIVTRAGEAGSDETHRYYQVVLEPRLVRLRNMQWSDIYLKRDLADLIKQLLDNAGLTDTYGGDGAPYDYRISATQLSRTRTDFTCQFEESCLDFLMRRLEYYGVYFWFEQGKDRESVVFANDVTQQPATPDIAIHYPRGILDPDARHIAIRRLNRQVGLPPRAVVLHGHQDHDNTTLTLLSRANVPLPPNERGLGEIHSVDDHFEQVEGDGSISGTTLARWRAQEQACGRIRAEGEAATPGLRAGWYLQVSEYHRGNETHDYYVTEVTHEGSQAVETAPRGKGPAYRAEFVALPRWLDPAKPSEPLQFRPPRRTPVPEVTRLLNGFVDISDPRQPKRYAQPDEHGRYKVRFLFARQRYDGDQNSAFVRMATPYAGGAATQGLSNAGMHFPLREGTEVLLAFLRGDPDRPVIVAALPNVEAPSPVNVDNAGQHVIATPAGNSVVLADTRTGGTADQPSVNLYSPVANTSLNLGTSNTAGVADGFSLRTDGNGDIHAGTSMLIEVPGHYRVSAGGTNAELSNFLSSTKSFAPGISGSTTGGIVMTNFVGAKLDSVGGMAISNFLGIKSDTKEGAFFDFTLGFKLVVDWSKTWKFAPFEKKTVVTDLNETYVTVTRTAGTVTNNVATQNDNLGTGSVVAAASYSLASPNIAFSAAGAAAVSMSAAGLNVMATAINTDATAATSIKSAVSTTLEAGASSMALTPASAKIDAPVVGIETVGDIDLLSTAGSVFIVGPLIQIG</sequence>
<accession>A0A193FL91</accession>
<dbReference type="Pfam" id="PF04717">
    <property type="entry name" value="Phage_base_V"/>
    <property type="match status" value="1"/>
</dbReference>
<dbReference type="Gene3D" id="3.55.50.10">
    <property type="entry name" value="Baseplate protein-like domains"/>
    <property type="match status" value="1"/>
</dbReference>
<gene>
    <name evidence="3" type="ORF">BAU06_21470</name>
    <name evidence="4" type="ORF">BAU08_22005</name>
</gene>
<evidence type="ECO:0000313" key="5">
    <source>
        <dbReference type="Proteomes" id="UP000091897"/>
    </source>
</evidence>
<dbReference type="InterPro" id="IPR017847">
    <property type="entry name" value="T6SS_RhsGE_Vgr_subset"/>
</dbReference>
<keyword evidence="5" id="KW-1185">Reference proteome</keyword>
<reference evidence="5 6" key="1">
    <citation type="submission" date="2016-06" db="EMBL/GenBank/DDBJ databases">
        <title>Complete genome sequences of Bordetella bronchialis and Bordetella flabilis.</title>
        <authorList>
            <person name="LiPuma J.J."/>
            <person name="Spilker T."/>
        </authorList>
    </citation>
    <scope>NUCLEOTIDE SEQUENCE [LARGE SCALE GENOMIC DNA]</scope>
    <source>
        <strain evidence="4 6">AU17976</strain>
        <strain evidence="3 5">AU3182</strain>
    </source>
</reference>
<dbReference type="Proteomes" id="UP000091897">
    <property type="component" value="Chromosome"/>
</dbReference>
<evidence type="ECO:0000259" key="2">
    <source>
        <dbReference type="Pfam" id="PF04717"/>
    </source>
</evidence>
<dbReference type="InterPro" id="IPR037026">
    <property type="entry name" value="Vgr_OB-fold_dom_sf"/>
</dbReference>
<dbReference type="RefSeq" id="WP_066355238.1">
    <property type="nucleotide sequence ID" value="NZ_CBCSFJ010000011.1"/>
</dbReference>
<evidence type="ECO:0000256" key="1">
    <source>
        <dbReference type="ARBA" id="ARBA00005558"/>
    </source>
</evidence>
<dbReference type="InterPro" id="IPR006533">
    <property type="entry name" value="T6SS_Vgr_RhsGE"/>
</dbReference>
<dbReference type="AlphaFoldDB" id="A0A193FL91"/>
<dbReference type="Pfam" id="PF05954">
    <property type="entry name" value="Phage_GPD"/>
    <property type="match status" value="1"/>
</dbReference>
<dbReference type="Proteomes" id="UP000092213">
    <property type="component" value="Chromosome"/>
</dbReference>
<dbReference type="KEGG" id="bbro:BAU06_21470"/>
<dbReference type="OrthoDB" id="8590234at2"/>
<evidence type="ECO:0000313" key="3">
    <source>
        <dbReference type="EMBL" id="ANN68532.1"/>
    </source>
</evidence>
<dbReference type="InterPro" id="IPR006531">
    <property type="entry name" value="Gp5/Vgr_OB"/>
</dbReference>
<dbReference type="STRING" id="463025.BAU08_22005"/>
<dbReference type="Gene3D" id="2.40.50.230">
    <property type="entry name" value="Gp5 N-terminal domain"/>
    <property type="match status" value="1"/>
</dbReference>
<dbReference type="Gene3D" id="2.30.110.50">
    <property type="match status" value="1"/>
</dbReference>
<organism evidence="4 6">
    <name type="scientific">Bordetella bronchialis</name>
    <dbReference type="NCBI Taxonomy" id="463025"/>
    <lineage>
        <taxon>Bacteria</taxon>
        <taxon>Pseudomonadati</taxon>
        <taxon>Pseudomonadota</taxon>
        <taxon>Betaproteobacteria</taxon>
        <taxon>Burkholderiales</taxon>
        <taxon>Alcaligenaceae</taxon>
        <taxon>Bordetella</taxon>
    </lineage>
</organism>